<dbReference type="InterPro" id="IPR036683">
    <property type="entry name" value="CO_DH_flav_C_dom_sf"/>
</dbReference>
<evidence type="ECO:0000259" key="4">
    <source>
        <dbReference type="SMART" id="SM01092"/>
    </source>
</evidence>
<dbReference type="Pfam" id="PF03450">
    <property type="entry name" value="CO_deh_flav_C"/>
    <property type="match status" value="1"/>
</dbReference>
<accession>X0ULV1</accession>
<keyword evidence="2" id="KW-0274">FAD</keyword>
<sequence length="149" mass="16342">LASSEGRRTVTVDGFFLGPGRTSLRPGEFVRTVRIPIPKTEYRTFYHKVGKRRALTIAIASLGALIRVDKGLITEARFAAGSVSPTPVRLRAVEDRLQDVSLTVDLIEEVRHLAMGGVSPISDVRATAEYRTQVIGDLVARALRNCLQN</sequence>
<feature type="domain" description="CO dehydrogenase flavoprotein C-terminal" evidence="4">
    <location>
        <begin position="44"/>
        <end position="146"/>
    </location>
</feature>
<dbReference type="PANTHER" id="PTHR42659:SF2">
    <property type="entry name" value="XANTHINE DEHYDROGENASE SUBUNIT C-RELATED"/>
    <property type="match status" value="1"/>
</dbReference>
<reference evidence="5" key="1">
    <citation type="journal article" date="2014" name="Front. Microbiol.">
        <title>High frequency of phylogenetically diverse reductive dehalogenase-homologous genes in deep subseafloor sedimentary metagenomes.</title>
        <authorList>
            <person name="Kawai M."/>
            <person name="Futagami T."/>
            <person name="Toyoda A."/>
            <person name="Takaki Y."/>
            <person name="Nishi S."/>
            <person name="Hori S."/>
            <person name="Arai W."/>
            <person name="Tsubouchi T."/>
            <person name="Morono Y."/>
            <person name="Uchiyama I."/>
            <person name="Ito T."/>
            <person name="Fujiyama A."/>
            <person name="Inagaki F."/>
            <person name="Takami H."/>
        </authorList>
    </citation>
    <scope>NUCLEOTIDE SEQUENCE</scope>
    <source>
        <strain evidence="5">Expedition CK06-06</strain>
    </source>
</reference>
<dbReference type="Gene3D" id="3.30.465.10">
    <property type="match status" value="1"/>
</dbReference>
<feature type="non-terminal residue" evidence="5">
    <location>
        <position position="1"/>
    </location>
</feature>
<dbReference type="AlphaFoldDB" id="X0ULV1"/>
<dbReference type="EMBL" id="BARS01029142">
    <property type="protein sequence ID" value="GAG01323.1"/>
    <property type="molecule type" value="Genomic_DNA"/>
</dbReference>
<dbReference type="SUPFAM" id="SSF55447">
    <property type="entry name" value="CO dehydrogenase flavoprotein C-terminal domain-like"/>
    <property type="match status" value="1"/>
</dbReference>
<evidence type="ECO:0000256" key="1">
    <source>
        <dbReference type="ARBA" id="ARBA00022630"/>
    </source>
</evidence>
<name>X0ULV1_9ZZZZ</name>
<dbReference type="InterPro" id="IPR016169">
    <property type="entry name" value="FAD-bd_PCMH_sub2"/>
</dbReference>
<proteinExistence type="predicted"/>
<organism evidence="5">
    <name type="scientific">marine sediment metagenome</name>
    <dbReference type="NCBI Taxonomy" id="412755"/>
    <lineage>
        <taxon>unclassified sequences</taxon>
        <taxon>metagenomes</taxon>
        <taxon>ecological metagenomes</taxon>
    </lineage>
</organism>
<dbReference type="GO" id="GO:0016491">
    <property type="term" value="F:oxidoreductase activity"/>
    <property type="evidence" value="ECO:0007669"/>
    <property type="project" value="UniProtKB-KW"/>
</dbReference>
<dbReference type="SMART" id="SM01092">
    <property type="entry name" value="CO_deh_flav_C"/>
    <property type="match status" value="1"/>
</dbReference>
<dbReference type="PANTHER" id="PTHR42659">
    <property type="entry name" value="XANTHINE DEHYDROGENASE SUBUNIT C-RELATED"/>
    <property type="match status" value="1"/>
</dbReference>
<dbReference type="SUPFAM" id="SSF56176">
    <property type="entry name" value="FAD-binding/transporter-associated domain-like"/>
    <property type="match status" value="1"/>
</dbReference>
<dbReference type="InterPro" id="IPR036318">
    <property type="entry name" value="FAD-bd_PCMH-like_sf"/>
</dbReference>
<dbReference type="GO" id="GO:0050660">
    <property type="term" value="F:flavin adenine dinucleotide binding"/>
    <property type="evidence" value="ECO:0007669"/>
    <property type="project" value="InterPro"/>
</dbReference>
<keyword evidence="1" id="KW-0285">Flavoprotein</keyword>
<dbReference type="Gene3D" id="3.30.390.50">
    <property type="entry name" value="CO dehydrogenase flavoprotein, C-terminal domain"/>
    <property type="match status" value="1"/>
</dbReference>
<evidence type="ECO:0000256" key="2">
    <source>
        <dbReference type="ARBA" id="ARBA00022827"/>
    </source>
</evidence>
<protein>
    <recommendedName>
        <fullName evidence="4">CO dehydrogenase flavoprotein C-terminal domain-containing protein</fullName>
    </recommendedName>
</protein>
<evidence type="ECO:0000256" key="3">
    <source>
        <dbReference type="ARBA" id="ARBA00023002"/>
    </source>
</evidence>
<dbReference type="InterPro" id="IPR005107">
    <property type="entry name" value="CO_DH_flav_C"/>
</dbReference>
<dbReference type="InterPro" id="IPR051312">
    <property type="entry name" value="Diverse_Substr_Oxidored"/>
</dbReference>
<keyword evidence="3" id="KW-0560">Oxidoreductase</keyword>
<gene>
    <name evidence="5" type="ORF">S01H1_45588</name>
</gene>
<comment type="caution">
    <text evidence="5">The sequence shown here is derived from an EMBL/GenBank/DDBJ whole genome shotgun (WGS) entry which is preliminary data.</text>
</comment>
<evidence type="ECO:0000313" key="5">
    <source>
        <dbReference type="EMBL" id="GAG01323.1"/>
    </source>
</evidence>